<organism evidence="2 3">
    <name type="scientific">Coccidioides immitis H538.4</name>
    <dbReference type="NCBI Taxonomy" id="396776"/>
    <lineage>
        <taxon>Eukaryota</taxon>
        <taxon>Fungi</taxon>
        <taxon>Dikarya</taxon>
        <taxon>Ascomycota</taxon>
        <taxon>Pezizomycotina</taxon>
        <taxon>Eurotiomycetes</taxon>
        <taxon>Eurotiomycetidae</taxon>
        <taxon>Onygenales</taxon>
        <taxon>Onygenaceae</taxon>
        <taxon>Coccidioides</taxon>
    </lineage>
</organism>
<dbReference type="AlphaFoldDB" id="A0A0J8RXM2"/>
<accession>A0A0J8RXM2</accession>
<dbReference type="VEuPathDB" id="FungiDB:CIHG_07339"/>
<evidence type="ECO:0000313" key="3">
    <source>
        <dbReference type="Proteomes" id="UP000054563"/>
    </source>
</evidence>
<sequence length="107" mass="11692">MTSPGQAIRTRFGSAGQGGNLKSAAEDTAPRRDDDGTSSCRGIRGADAYSVHPSYMRCTQTMIDVCGPILWLRHLEPASTSGYGGRMIHRDHNILEDQFTTLKDRPP</sequence>
<feature type="region of interest" description="Disordered" evidence="1">
    <location>
        <begin position="1"/>
        <end position="44"/>
    </location>
</feature>
<reference evidence="3" key="1">
    <citation type="journal article" date="2010" name="Genome Res.">
        <title>Population genomic sequencing of Coccidioides fungi reveals recent hybridization and transposon control.</title>
        <authorList>
            <person name="Neafsey D.E."/>
            <person name="Barker B.M."/>
            <person name="Sharpton T.J."/>
            <person name="Stajich J.E."/>
            <person name="Park D.J."/>
            <person name="Whiston E."/>
            <person name="Hung C.-Y."/>
            <person name="McMahan C."/>
            <person name="White J."/>
            <person name="Sykes S."/>
            <person name="Heiman D."/>
            <person name="Young S."/>
            <person name="Zeng Q."/>
            <person name="Abouelleil A."/>
            <person name="Aftuck L."/>
            <person name="Bessette D."/>
            <person name="Brown A."/>
            <person name="FitzGerald M."/>
            <person name="Lui A."/>
            <person name="Macdonald J.P."/>
            <person name="Priest M."/>
            <person name="Orbach M.J."/>
            <person name="Galgiani J.N."/>
            <person name="Kirkland T.N."/>
            <person name="Cole G.T."/>
            <person name="Birren B.W."/>
            <person name="Henn M.R."/>
            <person name="Taylor J.W."/>
            <person name="Rounsley S.D."/>
        </authorList>
    </citation>
    <scope>NUCLEOTIDE SEQUENCE [LARGE SCALE GENOMIC DNA]</scope>
    <source>
        <strain evidence="3">H538.4</strain>
    </source>
</reference>
<feature type="compositionally biased region" description="Basic and acidic residues" evidence="1">
    <location>
        <begin position="24"/>
        <end position="35"/>
    </location>
</feature>
<evidence type="ECO:0000256" key="1">
    <source>
        <dbReference type="SAM" id="MobiDB-lite"/>
    </source>
</evidence>
<name>A0A0J8RXM2_COCIT</name>
<dbReference type="EMBL" id="DS017013">
    <property type="protein sequence ID" value="KMU89532.1"/>
    <property type="molecule type" value="Genomic_DNA"/>
</dbReference>
<dbReference type="Proteomes" id="UP000054563">
    <property type="component" value="Unassembled WGS sequence"/>
</dbReference>
<proteinExistence type="predicted"/>
<protein>
    <submittedName>
        <fullName evidence="2">Uncharacterized protein</fullName>
    </submittedName>
</protein>
<gene>
    <name evidence="2" type="ORF">CIHG_07339</name>
</gene>
<evidence type="ECO:0000313" key="2">
    <source>
        <dbReference type="EMBL" id="KMU89532.1"/>
    </source>
</evidence>